<dbReference type="InterPro" id="IPR035919">
    <property type="entry name" value="EAL_sf"/>
</dbReference>
<dbReference type="InterPro" id="IPR029787">
    <property type="entry name" value="Nucleotide_cyclase"/>
</dbReference>
<dbReference type="EMBL" id="QRHA01000010">
    <property type="protein sequence ID" value="RDV24451.1"/>
    <property type="molecule type" value="Genomic_DNA"/>
</dbReference>
<accession>A0A3D8M488</accession>
<protein>
    <submittedName>
        <fullName evidence="4">Bifunctional diguanylate cyclase/phosphodiesterase</fullName>
    </submittedName>
</protein>
<feature type="transmembrane region" description="Helical" evidence="1">
    <location>
        <begin position="70"/>
        <end position="94"/>
    </location>
</feature>
<gene>
    <name evidence="4" type="ORF">DXV75_13575</name>
</gene>
<name>A0A3D8M488_9ALTE</name>
<dbReference type="Gene3D" id="3.30.70.270">
    <property type="match status" value="1"/>
</dbReference>
<dbReference type="SUPFAM" id="SSF141868">
    <property type="entry name" value="EAL domain-like"/>
    <property type="match status" value="1"/>
</dbReference>
<dbReference type="PROSITE" id="PS50883">
    <property type="entry name" value="EAL"/>
    <property type="match status" value="1"/>
</dbReference>
<feature type="domain" description="GGDEF" evidence="3">
    <location>
        <begin position="282"/>
        <end position="413"/>
    </location>
</feature>
<keyword evidence="5" id="KW-1185">Reference proteome</keyword>
<evidence type="ECO:0000313" key="5">
    <source>
        <dbReference type="Proteomes" id="UP000256561"/>
    </source>
</evidence>
<evidence type="ECO:0000256" key="1">
    <source>
        <dbReference type="SAM" id="Phobius"/>
    </source>
</evidence>
<dbReference type="InterPro" id="IPR050706">
    <property type="entry name" value="Cyclic-di-GMP_PDE-like"/>
</dbReference>
<evidence type="ECO:0000259" key="3">
    <source>
        <dbReference type="PROSITE" id="PS50887"/>
    </source>
</evidence>
<dbReference type="SUPFAM" id="SSF55073">
    <property type="entry name" value="Nucleotide cyclase"/>
    <property type="match status" value="1"/>
</dbReference>
<dbReference type="CDD" id="cd01949">
    <property type="entry name" value="GGDEF"/>
    <property type="match status" value="1"/>
</dbReference>
<dbReference type="PANTHER" id="PTHR33121:SF70">
    <property type="entry name" value="SIGNALING PROTEIN YKOW"/>
    <property type="match status" value="1"/>
</dbReference>
<organism evidence="4 5">
    <name type="scientific">Alteromonas aestuariivivens</name>
    <dbReference type="NCBI Taxonomy" id="1938339"/>
    <lineage>
        <taxon>Bacteria</taxon>
        <taxon>Pseudomonadati</taxon>
        <taxon>Pseudomonadota</taxon>
        <taxon>Gammaproteobacteria</taxon>
        <taxon>Alteromonadales</taxon>
        <taxon>Alteromonadaceae</taxon>
        <taxon>Alteromonas/Salinimonas group</taxon>
        <taxon>Alteromonas</taxon>
    </lineage>
</organism>
<dbReference type="InterPro" id="IPR000160">
    <property type="entry name" value="GGDEF_dom"/>
</dbReference>
<dbReference type="Gene3D" id="3.20.20.450">
    <property type="entry name" value="EAL domain"/>
    <property type="match status" value="1"/>
</dbReference>
<dbReference type="GO" id="GO:0071111">
    <property type="term" value="F:cyclic-guanylate-specific phosphodiesterase activity"/>
    <property type="evidence" value="ECO:0007669"/>
    <property type="project" value="InterPro"/>
</dbReference>
<evidence type="ECO:0000259" key="2">
    <source>
        <dbReference type="PROSITE" id="PS50883"/>
    </source>
</evidence>
<sequence length="687" mass="77651">MYSTSSKEHSQTIPFFSVSGFCIWVLGSKNHCEYYTLSRLPSALPCSGNPVKMPSKLEIIKNDTQLRKRLLVGCIALSLVVIAVFFMVGLNLVIDVEKRLSEEAYTDQLTVLRTKIQQHLADDPNHIQDIKNELPAYLKPLSKDIVYISINGEMPIYSSEMKHDYEWMSKPFPGSLAPGFFYCEHATFYYNHIAVDDSGNKIYAIWHPSSLILASKIAINRLSITAILTFWLAVWAALVMSALITKRFEKANLELENLALVDSLTKLKNHNALYTERVLSGQSGALFFLDIDHFKDVNSALGHETGDRLLVAFAQRLVRLIGEKGTVYRYRSDEFIIWAPSTGHENIQTMAFQILYECRAPLNVDDNGFELSCSIGAAEYPAQGKLLEILVKNAEHAMYRAKRLRLGVQVYHHQLASNQTVEVTLRSQLRSALMHKQFVLYYQPKVAMATETLTGFEAIVRWHHPDEGILPPGQFIDLIEQSGIVHVFTRYTIEQAVEQILRWQKMGYLVPVSVNLSAYNLMDNAFVPFIQGLLQRTGVSPNMLEFELTESATMVDIKVSKKMIEAFNNLGIRTSIDDFGTGMSSFAYLRELDIHTVKLDRAFIRQVHTNSKDQKIVEGIVSLCRNLNVEIVAEGVEVKAQAEVLQRLDCHLGQGFLFGKPAPAEKVERLLNREFAAQQDFDAVANK</sequence>
<dbReference type="InterPro" id="IPR001633">
    <property type="entry name" value="EAL_dom"/>
</dbReference>
<dbReference type="SMART" id="SM00052">
    <property type="entry name" value="EAL"/>
    <property type="match status" value="1"/>
</dbReference>
<proteinExistence type="predicted"/>
<dbReference type="NCBIfam" id="TIGR00254">
    <property type="entry name" value="GGDEF"/>
    <property type="match status" value="1"/>
</dbReference>
<evidence type="ECO:0000313" key="4">
    <source>
        <dbReference type="EMBL" id="RDV24451.1"/>
    </source>
</evidence>
<dbReference type="CDD" id="cd01948">
    <property type="entry name" value="EAL"/>
    <property type="match status" value="1"/>
</dbReference>
<feature type="transmembrane region" description="Helical" evidence="1">
    <location>
        <begin position="222"/>
        <end position="244"/>
    </location>
</feature>
<dbReference type="Proteomes" id="UP000256561">
    <property type="component" value="Unassembled WGS sequence"/>
</dbReference>
<comment type="caution">
    <text evidence="4">The sequence shown here is derived from an EMBL/GenBank/DDBJ whole genome shotgun (WGS) entry which is preliminary data.</text>
</comment>
<dbReference type="SMART" id="SM00267">
    <property type="entry name" value="GGDEF"/>
    <property type="match status" value="1"/>
</dbReference>
<keyword evidence="1" id="KW-0472">Membrane</keyword>
<dbReference type="OrthoDB" id="1316910at2"/>
<dbReference type="AlphaFoldDB" id="A0A3D8M488"/>
<dbReference type="Pfam" id="PF00990">
    <property type="entry name" value="GGDEF"/>
    <property type="match status" value="1"/>
</dbReference>
<dbReference type="PROSITE" id="PS50887">
    <property type="entry name" value="GGDEF"/>
    <property type="match status" value="1"/>
</dbReference>
<keyword evidence="1" id="KW-0812">Transmembrane</keyword>
<dbReference type="Pfam" id="PF00563">
    <property type="entry name" value="EAL"/>
    <property type="match status" value="1"/>
</dbReference>
<feature type="domain" description="EAL" evidence="2">
    <location>
        <begin position="422"/>
        <end position="675"/>
    </location>
</feature>
<dbReference type="InterPro" id="IPR043128">
    <property type="entry name" value="Rev_trsase/Diguanyl_cyclase"/>
</dbReference>
<keyword evidence="1" id="KW-1133">Transmembrane helix</keyword>
<dbReference type="PANTHER" id="PTHR33121">
    <property type="entry name" value="CYCLIC DI-GMP PHOSPHODIESTERASE PDEF"/>
    <property type="match status" value="1"/>
</dbReference>
<reference evidence="5" key="1">
    <citation type="submission" date="2018-08" db="EMBL/GenBank/DDBJ databases">
        <authorList>
            <person name="Zhang J."/>
            <person name="Du Z.-J."/>
        </authorList>
    </citation>
    <scope>NUCLEOTIDE SEQUENCE [LARGE SCALE GENOMIC DNA]</scope>
    <source>
        <strain evidence="5">KCTC 52655</strain>
    </source>
</reference>